<dbReference type="InterPro" id="IPR001173">
    <property type="entry name" value="Glyco_trans_2-like"/>
</dbReference>
<reference evidence="2 3" key="1">
    <citation type="journal article" date="2019" name="Environ. Microbiol.">
        <title>Species interactions and distinct microbial communities in high Arctic permafrost affected cryosols are associated with the CH4 and CO2 gas fluxes.</title>
        <authorList>
            <person name="Altshuler I."/>
            <person name="Hamel J."/>
            <person name="Turney S."/>
            <person name="Magnuson E."/>
            <person name="Levesque R."/>
            <person name="Greer C."/>
            <person name="Whyte L.G."/>
        </authorList>
    </citation>
    <scope>NUCLEOTIDE SEQUENCE [LARGE SCALE GENOMIC DNA]</scope>
    <source>
        <strain evidence="2 3">S06.C</strain>
    </source>
</reference>
<keyword evidence="2" id="KW-0808">Transferase</keyword>
<dbReference type="RefSeq" id="WP_140841370.1">
    <property type="nucleotide sequence ID" value="NZ_RCZI01000002.1"/>
</dbReference>
<dbReference type="Pfam" id="PF00535">
    <property type="entry name" value="Glycos_transf_2"/>
    <property type="match status" value="1"/>
</dbReference>
<dbReference type="GO" id="GO:0016740">
    <property type="term" value="F:transferase activity"/>
    <property type="evidence" value="ECO:0007669"/>
    <property type="project" value="UniProtKB-KW"/>
</dbReference>
<evidence type="ECO:0000259" key="1">
    <source>
        <dbReference type="Pfam" id="PF00535"/>
    </source>
</evidence>
<dbReference type="Gene3D" id="3.90.550.10">
    <property type="entry name" value="Spore Coat Polysaccharide Biosynthesis Protein SpsA, Chain A"/>
    <property type="match status" value="1"/>
</dbReference>
<gene>
    <name evidence="2" type="ORF">EAH82_10280</name>
</gene>
<evidence type="ECO:0000313" key="2">
    <source>
        <dbReference type="EMBL" id="TPG29135.1"/>
    </source>
</evidence>
<organism evidence="2 3">
    <name type="scientific">Variovorax guangxiensis</name>
    <dbReference type="NCBI Taxonomy" id="1775474"/>
    <lineage>
        <taxon>Bacteria</taxon>
        <taxon>Pseudomonadati</taxon>
        <taxon>Pseudomonadota</taxon>
        <taxon>Betaproteobacteria</taxon>
        <taxon>Burkholderiales</taxon>
        <taxon>Comamonadaceae</taxon>
        <taxon>Variovorax</taxon>
    </lineage>
</organism>
<dbReference type="Proteomes" id="UP000319212">
    <property type="component" value="Unassembled WGS sequence"/>
</dbReference>
<name>A0A502DUH7_9BURK</name>
<dbReference type="EMBL" id="RCZI01000002">
    <property type="protein sequence ID" value="TPG29135.1"/>
    <property type="molecule type" value="Genomic_DNA"/>
</dbReference>
<sequence>MRISILIPTCARPEQLREALASIAMQDLSLVGEILISDDSPPEHVEANHAAVKASGLQSLVRYWSHSPALGTYPNHWFLASEAREAHMLFLHDDDAMCPGGLAALADACNAETDTRVKLWFGTQYIVDEAGVVDPVRSEQNDRAYGRTGGEAAHPVWEWCLKHSIPPDGYLVETATYRRHMRGERDGNVGDWAFVVRLANQGIWARYIGETVSHYRVQLASVTSSGRGTDVHLLFEHACKLKVPPEREAEKRQHFYGSMLVVAVRYLRDGERGNAWRAWCSSHLQWRQRLSLRAAAVLAMLLTPRPMWFWALRYKDKR</sequence>
<dbReference type="SUPFAM" id="SSF53448">
    <property type="entry name" value="Nucleotide-diphospho-sugar transferases"/>
    <property type="match status" value="1"/>
</dbReference>
<dbReference type="InterPro" id="IPR029044">
    <property type="entry name" value="Nucleotide-diphossugar_trans"/>
</dbReference>
<proteinExistence type="predicted"/>
<accession>A0A502DUH7</accession>
<protein>
    <submittedName>
        <fullName evidence="2">Glycosyltransferase</fullName>
    </submittedName>
</protein>
<dbReference type="AlphaFoldDB" id="A0A502DUH7"/>
<dbReference type="CDD" id="cd00761">
    <property type="entry name" value="Glyco_tranf_GTA_type"/>
    <property type="match status" value="1"/>
</dbReference>
<dbReference type="OrthoDB" id="1334872at2"/>
<evidence type="ECO:0000313" key="3">
    <source>
        <dbReference type="Proteomes" id="UP000319212"/>
    </source>
</evidence>
<comment type="caution">
    <text evidence="2">The sequence shown here is derived from an EMBL/GenBank/DDBJ whole genome shotgun (WGS) entry which is preliminary data.</text>
</comment>
<feature type="domain" description="Glycosyltransferase 2-like" evidence="1">
    <location>
        <begin position="4"/>
        <end position="111"/>
    </location>
</feature>